<dbReference type="InterPro" id="IPR001155">
    <property type="entry name" value="OxRdtase_FMN_N"/>
</dbReference>
<dbReference type="SUPFAM" id="SSF51395">
    <property type="entry name" value="FMN-linked oxidoreductases"/>
    <property type="match status" value="1"/>
</dbReference>
<evidence type="ECO:0000256" key="1">
    <source>
        <dbReference type="ARBA" id="ARBA00022630"/>
    </source>
</evidence>
<reference evidence="4" key="1">
    <citation type="submission" date="2018-05" db="EMBL/GenBank/DDBJ databases">
        <authorList>
            <person name="Lanie J.A."/>
            <person name="Ng W.-L."/>
            <person name="Kazmierczak K.M."/>
            <person name="Andrzejewski T.M."/>
            <person name="Davidsen T.M."/>
            <person name="Wayne K.J."/>
            <person name="Tettelin H."/>
            <person name="Glass J.I."/>
            <person name="Rusch D."/>
            <person name="Podicherti R."/>
            <person name="Tsui H.-C.T."/>
            <person name="Winkler M.E."/>
        </authorList>
    </citation>
    <scope>NUCLEOTIDE SEQUENCE</scope>
</reference>
<name>A0A381TDP6_9ZZZZ</name>
<feature type="domain" description="NADH:flavin oxidoreductase/NADH oxidase N-terminal" evidence="3">
    <location>
        <begin position="15"/>
        <end position="321"/>
    </location>
</feature>
<dbReference type="GO" id="GO:0010181">
    <property type="term" value="F:FMN binding"/>
    <property type="evidence" value="ECO:0007669"/>
    <property type="project" value="InterPro"/>
</dbReference>
<evidence type="ECO:0000256" key="2">
    <source>
        <dbReference type="ARBA" id="ARBA00023002"/>
    </source>
</evidence>
<dbReference type="Pfam" id="PF00724">
    <property type="entry name" value="Oxidored_FMN"/>
    <property type="match status" value="1"/>
</dbReference>
<dbReference type="CDD" id="cd02803">
    <property type="entry name" value="OYE_like_FMN_family"/>
    <property type="match status" value="1"/>
</dbReference>
<dbReference type="GO" id="GO:0016491">
    <property type="term" value="F:oxidoreductase activity"/>
    <property type="evidence" value="ECO:0007669"/>
    <property type="project" value="UniProtKB-KW"/>
</dbReference>
<dbReference type="InterPro" id="IPR051799">
    <property type="entry name" value="NADH_flavin_oxidoreductase"/>
</dbReference>
<dbReference type="InterPro" id="IPR013785">
    <property type="entry name" value="Aldolase_TIM"/>
</dbReference>
<keyword evidence="1" id="KW-0285">Flavoprotein</keyword>
<keyword evidence="2" id="KW-0560">Oxidoreductase</keyword>
<dbReference type="EMBL" id="UINC01004237">
    <property type="protein sequence ID" value="SVA12847.1"/>
    <property type="molecule type" value="Genomic_DNA"/>
</dbReference>
<organism evidence="4">
    <name type="scientific">marine metagenome</name>
    <dbReference type="NCBI Taxonomy" id="408172"/>
    <lineage>
        <taxon>unclassified sequences</taxon>
        <taxon>metagenomes</taxon>
        <taxon>ecological metagenomes</taxon>
    </lineage>
</organism>
<protein>
    <recommendedName>
        <fullName evidence="3">NADH:flavin oxidoreductase/NADH oxidase N-terminal domain-containing protein</fullName>
    </recommendedName>
</protein>
<dbReference type="PANTHER" id="PTHR43656">
    <property type="entry name" value="BINDING OXIDOREDUCTASE, PUTATIVE (AFU_ORTHOLOGUE AFUA_2G08260)-RELATED"/>
    <property type="match status" value="1"/>
</dbReference>
<dbReference type="Gene3D" id="3.20.20.70">
    <property type="entry name" value="Aldolase class I"/>
    <property type="match status" value="1"/>
</dbReference>
<accession>A0A381TDP6</accession>
<evidence type="ECO:0000313" key="4">
    <source>
        <dbReference type="EMBL" id="SVA12847.1"/>
    </source>
</evidence>
<sequence length="358" mass="40444">MKNLNNEIIFPCGISMKNRFMLAPLTNTQSYEDGRLSDEEFNWLTLRAKGNFGLTMSCASHVQQIGKGFSGQLGIFNDNHIEGLKRLTDEIKSYNSLAVAQLHHAGMRSPEDIIGEKPVCPSADEKTNSRALSLDEVKHLRDDFINAAVRAKKSGYEGVEIHGAHGYILCQFLSSTINKRKDEYGGSLENRSRIIFEIVKGIRENCGNSFLLGVRLSAERFGVKLSEIKIVCQRLIDEQKIDFLDMSLWDSFKYPNEDEHKGKTLLQHFTELDFKDVLLTVAGNIRTSQNVNDIINSGVDFVTVGRAAILHHDFPVKVMENPNFDPIDLPAPKSHLRKEGLSEKFIDYLKFFKGFVED</sequence>
<evidence type="ECO:0000259" key="3">
    <source>
        <dbReference type="Pfam" id="PF00724"/>
    </source>
</evidence>
<gene>
    <name evidence="4" type="ORF">METZ01_LOCUS65701</name>
</gene>
<proteinExistence type="predicted"/>
<dbReference type="AlphaFoldDB" id="A0A381TDP6"/>
<dbReference type="PANTHER" id="PTHR43656:SF2">
    <property type="entry name" value="BINDING OXIDOREDUCTASE, PUTATIVE (AFU_ORTHOLOGUE AFUA_2G08260)-RELATED"/>
    <property type="match status" value="1"/>
</dbReference>